<feature type="region of interest" description="Disordered" evidence="1">
    <location>
        <begin position="1"/>
        <end position="243"/>
    </location>
</feature>
<dbReference type="GO" id="GO:0005697">
    <property type="term" value="C:telomerase holoenzyme complex"/>
    <property type="evidence" value="ECO:0007669"/>
    <property type="project" value="TreeGrafter"/>
</dbReference>
<feature type="compositionally biased region" description="Basic and acidic residues" evidence="1">
    <location>
        <begin position="15"/>
        <end position="42"/>
    </location>
</feature>
<dbReference type="Pfam" id="PF13638">
    <property type="entry name" value="PIN_4"/>
    <property type="match status" value="1"/>
</dbReference>
<organism evidence="3 4">
    <name type="scientific">Ephemerocybe angulata</name>
    <dbReference type="NCBI Taxonomy" id="980116"/>
    <lineage>
        <taxon>Eukaryota</taxon>
        <taxon>Fungi</taxon>
        <taxon>Dikarya</taxon>
        <taxon>Basidiomycota</taxon>
        <taxon>Agaricomycotina</taxon>
        <taxon>Agaricomycetes</taxon>
        <taxon>Agaricomycetidae</taxon>
        <taxon>Agaricales</taxon>
        <taxon>Agaricineae</taxon>
        <taxon>Psathyrellaceae</taxon>
        <taxon>Ephemerocybe</taxon>
    </lineage>
</organism>
<dbReference type="EMBL" id="JAACJK010000164">
    <property type="protein sequence ID" value="KAF5324735.1"/>
    <property type="molecule type" value="Genomic_DNA"/>
</dbReference>
<dbReference type="CDD" id="cd09880">
    <property type="entry name" value="PIN_Smg5-6-like"/>
    <property type="match status" value="1"/>
</dbReference>
<feature type="compositionally biased region" description="Basic and acidic residues" evidence="1">
    <location>
        <begin position="53"/>
        <end position="62"/>
    </location>
</feature>
<feature type="compositionally biased region" description="Polar residues" evidence="1">
    <location>
        <begin position="171"/>
        <end position="180"/>
    </location>
</feature>
<evidence type="ECO:0000256" key="1">
    <source>
        <dbReference type="SAM" id="MobiDB-lite"/>
    </source>
</evidence>
<dbReference type="InterPro" id="IPR018834">
    <property type="entry name" value="DNA/RNA-bd_Est1-type"/>
</dbReference>
<dbReference type="SUPFAM" id="SSF48452">
    <property type="entry name" value="TPR-like"/>
    <property type="match status" value="1"/>
</dbReference>
<dbReference type="Gene3D" id="1.25.40.10">
    <property type="entry name" value="Tetratricopeptide repeat domain"/>
    <property type="match status" value="1"/>
</dbReference>
<name>A0A8H5BK50_9AGAR</name>
<dbReference type="GO" id="GO:0000184">
    <property type="term" value="P:nuclear-transcribed mRNA catabolic process, nonsense-mediated decay"/>
    <property type="evidence" value="ECO:0007669"/>
    <property type="project" value="TreeGrafter"/>
</dbReference>
<dbReference type="Pfam" id="PF10373">
    <property type="entry name" value="EST1_DNA_bind"/>
    <property type="match status" value="1"/>
</dbReference>
<feature type="compositionally biased region" description="Acidic residues" evidence="1">
    <location>
        <begin position="987"/>
        <end position="1011"/>
    </location>
</feature>
<dbReference type="PANTHER" id="PTHR15696:SF0">
    <property type="entry name" value="TELOMERASE-BINDING PROTEIN EST1A"/>
    <property type="match status" value="1"/>
</dbReference>
<dbReference type="GO" id="GO:0070034">
    <property type="term" value="F:telomerase RNA binding"/>
    <property type="evidence" value="ECO:0007669"/>
    <property type="project" value="TreeGrafter"/>
</dbReference>
<feature type="region of interest" description="Disordered" evidence="1">
    <location>
        <begin position="892"/>
        <end position="916"/>
    </location>
</feature>
<evidence type="ECO:0000313" key="4">
    <source>
        <dbReference type="Proteomes" id="UP000541558"/>
    </source>
</evidence>
<dbReference type="InterPro" id="IPR045153">
    <property type="entry name" value="Est1/Ebs1-like"/>
</dbReference>
<dbReference type="Gene3D" id="3.40.50.1010">
    <property type="entry name" value="5'-nuclease"/>
    <property type="match status" value="1"/>
</dbReference>
<comment type="caution">
    <text evidence="3">The sequence shown here is derived from an EMBL/GenBank/DDBJ whole genome shotgun (WGS) entry which is preliminary data.</text>
</comment>
<reference evidence="3 4" key="1">
    <citation type="journal article" date="2020" name="ISME J.">
        <title>Uncovering the hidden diversity of litter-decomposition mechanisms in mushroom-forming fungi.</title>
        <authorList>
            <person name="Floudas D."/>
            <person name="Bentzer J."/>
            <person name="Ahren D."/>
            <person name="Johansson T."/>
            <person name="Persson P."/>
            <person name="Tunlid A."/>
        </authorList>
    </citation>
    <scope>NUCLEOTIDE SEQUENCE [LARGE SCALE GENOMIC DNA]</scope>
    <source>
        <strain evidence="3 4">CBS 175.51</strain>
    </source>
</reference>
<dbReference type="SMART" id="SM00670">
    <property type="entry name" value="PINc"/>
    <property type="match status" value="1"/>
</dbReference>
<feature type="compositionally biased region" description="Polar residues" evidence="1">
    <location>
        <begin position="1029"/>
        <end position="1042"/>
    </location>
</feature>
<feature type="compositionally biased region" description="Low complexity" evidence="1">
    <location>
        <begin position="217"/>
        <end position="228"/>
    </location>
</feature>
<evidence type="ECO:0000259" key="2">
    <source>
        <dbReference type="SMART" id="SM00670"/>
    </source>
</evidence>
<protein>
    <recommendedName>
        <fullName evidence="2">PIN domain-containing protein</fullName>
    </recommendedName>
</protein>
<dbReference type="AlphaFoldDB" id="A0A8H5BK50"/>
<dbReference type="SUPFAM" id="SSF88723">
    <property type="entry name" value="PIN domain-like"/>
    <property type="match status" value="1"/>
</dbReference>
<dbReference type="InterPro" id="IPR002716">
    <property type="entry name" value="PIN_dom"/>
</dbReference>
<dbReference type="PANTHER" id="PTHR15696">
    <property type="entry name" value="SMG-7 SUPPRESSOR WITH MORPHOLOGICAL EFFECT ON GENITALIA PROTEIN 7"/>
    <property type="match status" value="1"/>
</dbReference>
<evidence type="ECO:0000313" key="3">
    <source>
        <dbReference type="EMBL" id="KAF5324735.1"/>
    </source>
</evidence>
<feature type="compositionally biased region" description="Low complexity" evidence="1">
    <location>
        <begin position="255"/>
        <end position="271"/>
    </location>
</feature>
<feature type="compositionally biased region" description="Basic and acidic residues" evidence="1">
    <location>
        <begin position="964"/>
        <end position="986"/>
    </location>
</feature>
<feature type="compositionally biased region" description="Low complexity" evidence="1">
    <location>
        <begin position="64"/>
        <end position="82"/>
    </location>
</feature>
<feature type="region of interest" description="Disordered" evidence="1">
    <location>
        <begin position="1029"/>
        <end position="1052"/>
    </location>
</feature>
<feature type="region of interest" description="Disordered" evidence="1">
    <location>
        <begin position="255"/>
        <end position="286"/>
    </location>
</feature>
<dbReference type="Proteomes" id="UP000541558">
    <property type="component" value="Unassembled WGS sequence"/>
</dbReference>
<sequence length="1234" mass="137017">MHLESLDNPQRSSRKGKERDPSHPPTRDREPQGQLDLADKIIAHRRKNAGAQRMRDRAEREGMSTTAASTAQNSASQPQSSSRTERSPRTSALPPSSRQPVSSPRKPQAVVSRPAVVEADHEEFSRRLKISSPGPSPRPAQPLHGKSSVSKLYNPDTDSFPIRRTAEPEQLSDTTGSSYVQVPRQLAGAQQRDDRRSGPRQLFDHRKDDPVRFQVLTRPPSSTPRARPTPTPKGSGDYVSASSASSYAPSVASSTFTLSSTTDGSSASSGLFDGRQGPATDDSAGTGAYAKQLKRLYRTITDLETKVNKEDPDDMDVGMGRVLLKGGKEPTAVNTEVEKDKWKTQISDHKHLAETIHSLLELSLDPKVPVSLRTIPTKYNIVIRLWSYGFHRILESLRRSSFTSQIALEHLQDFIFYAYTYYTGLLEEPNLVSFKSAWLEALGDLARYKMAVAAMVNGTMSNQGGLTTKAVTEITEASSLAVPRAGEGKSISDGPAARIDDSPSPSVGLTAARLMDIEPEKERWRNVARDWYGAGVAEQPGAGKLHHHLGLLSREVESEELRAIYHFTKSMTTLHPFMTSRESILPMWSTAGQTRRAVPDARVPELFVLLHGMLFTNIQLDDFQPTLARFIERLDIEGAEEKEWIMMAAVNITAILEYGRASSLMRKLGVVGPKDAAGTQQAASVRVMRKKAAAGVPGAVSPPGGEDMMDVDDDYRRERDQIMRSPALHQLKPMTPPSPTTELPDCPPALNYAMQLTFAMLSLVLRRPLRQPSAYARSTLNPYLTVILTFLSTILKQSPALHVLERSIPWQELATFFGTIPRRVMTSQGLFDETPASGERWAMLTSGVSPPLAEDWCMRGMEWVGRKVFERGYWKSSEDRKAEMEVLDQMEGVEISDGTIEDDDEEDGAEGKARPSALSDLERRWIRIARSAVNVTQCVDGLTWKEGTREWKVEGKLAQKVEQWKEEDRLEREEEERRRMGRRWTDDAMEIDENEGEMSSESEAENDDDSEEVKALKARRRYLKSILASSRQSSPVASQPRTRTSKKASDPRPALPILSGYTILVVDTNIVLSSLNMITSLVESMKWTVVIPLPVVMELDGLASNSDPVLAEAASSAINYISSHIRSHSVSLKVQTSKGNYLSSLTVRTEDIDFSTSNMRSMDDLILKAAIWQDEHWQDRSSMLKVDTLPAAQTDSAVKVVFLTLDRNLRLKSRSRQLPAASEKDLAALMALAT</sequence>
<proteinExistence type="predicted"/>
<dbReference type="InterPro" id="IPR029060">
    <property type="entry name" value="PIN-like_dom_sf"/>
</dbReference>
<keyword evidence="4" id="KW-1185">Reference proteome</keyword>
<accession>A0A8H5BK50</accession>
<feature type="compositionally biased region" description="Basic and acidic residues" evidence="1">
    <location>
        <begin position="191"/>
        <end position="211"/>
    </location>
</feature>
<feature type="compositionally biased region" description="Acidic residues" evidence="1">
    <location>
        <begin position="899"/>
        <end position="908"/>
    </location>
</feature>
<feature type="compositionally biased region" description="Low complexity" evidence="1">
    <location>
        <begin position="89"/>
        <end position="108"/>
    </location>
</feature>
<feature type="domain" description="PIN" evidence="2">
    <location>
        <begin position="1062"/>
        <end position="1211"/>
    </location>
</feature>
<dbReference type="GO" id="GO:0004540">
    <property type="term" value="F:RNA nuclease activity"/>
    <property type="evidence" value="ECO:0007669"/>
    <property type="project" value="UniProtKB-ARBA"/>
</dbReference>
<feature type="region of interest" description="Disordered" evidence="1">
    <location>
        <begin position="964"/>
        <end position="1012"/>
    </location>
</feature>
<dbReference type="OrthoDB" id="2017974at2759"/>
<dbReference type="InterPro" id="IPR011990">
    <property type="entry name" value="TPR-like_helical_dom_sf"/>
</dbReference>
<gene>
    <name evidence="3" type="ORF">D9611_004307</name>
</gene>
<dbReference type="GO" id="GO:0042162">
    <property type="term" value="F:telomeric DNA binding"/>
    <property type="evidence" value="ECO:0007669"/>
    <property type="project" value="TreeGrafter"/>
</dbReference>